<dbReference type="InterPro" id="IPR036890">
    <property type="entry name" value="HATPase_C_sf"/>
</dbReference>
<sequence length="719" mass="81059">MPNNAHSFRPKARLLVLLGDQLIGSPRLALFELVKNAYDADATHVSLTLNLEAANPSILVRDDGHGMSFEDIRDIWLVPGADHKLLAKQSNQRSKIFGRLPLGEKGLGRFAVHKLGDIIKLITRKRGEDYESVVQIDWEELSKQNFLSDAQVVIEKRSPKTFEEKTYGTRIWIGKLRQKDWTRGDVRRMYRQVTSICSPFGGPSDFEVDLKVPGREDDLAGIPSYQDILERAIWRFKFELNKDGEFSWKYEFENRLKGVKLDGRVADTHATRLLVRDNTRDLMGDSTSVRDKRILVDAAYLDGIGPISGEFYVFDRDKEVLARMPETQLIKLFLDESGGIRVYRDGVRVYNYGERGDDWLGLDLRRINVPAARISRNIVVGAVHLHQHSSNGLTEKTNREGFSDSDALERLKKVVLGAISIFEIERRADKESLRRILKSDTPEPTYSINAPIHDLRRLASTHKLSSTFEPVIARIEAEFTSFQETMLQAGLSGLGLAVVFHEIERGVRVLHSGMEKQLPIEQLKEQTQSLTKLFDGFAGLLRKNDREKIKVSTLVKRARDINLLRFSFHKINLVCPLLDGKAQDREISVSLSLVLGVLNNLLDNSFYWLRVRYPESQGETPPFKRKIFITTFESEGGGFGIAIGDNGPGFVDPPAALVQPFVTRRPEGMGLGLYYANLVMELSNGSIQFPEAADVGLPQEASGAVVALIFEEKKKGEVK</sequence>
<evidence type="ECO:0000313" key="3">
    <source>
        <dbReference type="Proteomes" id="UP000468717"/>
    </source>
</evidence>
<dbReference type="EMBL" id="WFLI01000008">
    <property type="protein sequence ID" value="KAB8065227.1"/>
    <property type="molecule type" value="Genomic_DNA"/>
</dbReference>
<comment type="caution">
    <text evidence="2">The sequence shown here is derived from an EMBL/GenBank/DDBJ whole genome shotgun (WGS) entry which is preliminary data.</text>
</comment>
<dbReference type="SUPFAM" id="SSF55874">
    <property type="entry name" value="ATPase domain of HSP90 chaperone/DNA topoisomerase II/histidine kinase"/>
    <property type="match status" value="2"/>
</dbReference>
<evidence type="ECO:0000259" key="1">
    <source>
        <dbReference type="Pfam" id="PF02518"/>
    </source>
</evidence>
<keyword evidence="3" id="KW-1185">Reference proteome</keyword>
<keyword evidence="2" id="KW-0547">Nucleotide-binding</keyword>
<proteinExistence type="predicted"/>
<name>A0A6I1ICU1_9BURK</name>
<dbReference type="Gene3D" id="3.30.565.10">
    <property type="entry name" value="Histidine kinase-like ATPase, C-terminal domain"/>
    <property type="match status" value="2"/>
</dbReference>
<dbReference type="GO" id="GO:0005524">
    <property type="term" value="F:ATP binding"/>
    <property type="evidence" value="ECO:0007669"/>
    <property type="project" value="UniProtKB-KW"/>
</dbReference>
<protein>
    <submittedName>
        <fullName evidence="2">ATP-binding protein</fullName>
    </submittedName>
</protein>
<dbReference type="Pfam" id="PF02518">
    <property type="entry name" value="HATPase_c"/>
    <property type="match status" value="1"/>
</dbReference>
<reference evidence="2 3" key="1">
    <citation type="submission" date="2019-10" db="EMBL/GenBank/DDBJ databases">
        <title>Three novel species isolated from a subtropical stream in China.</title>
        <authorList>
            <person name="Lu H."/>
        </authorList>
    </citation>
    <scope>NUCLEOTIDE SEQUENCE [LARGE SCALE GENOMIC DNA]</scope>
    <source>
        <strain evidence="2 3">FT13W</strain>
    </source>
</reference>
<dbReference type="AlphaFoldDB" id="A0A6I1ICU1"/>
<feature type="domain" description="Histidine kinase/HSP90-like ATPase" evidence="1">
    <location>
        <begin position="597"/>
        <end position="693"/>
    </location>
</feature>
<accession>A0A6I1ICU1</accession>
<dbReference type="Pfam" id="PF13589">
    <property type="entry name" value="HATPase_c_3"/>
    <property type="match status" value="1"/>
</dbReference>
<gene>
    <name evidence="2" type="ORF">GCN75_09485</name>
</gene>
<evidence type="ECO:0000313" key="2">
    <source>
        <dbReference type="EMBL" id="KAB8065227.1"/>
    </source>
</evidence>
<keyword evidence="2" id="KW-0067">ATP-binding</keyword>
<dbReference type="InterPro" id="IPR003594">
    <property type="entry name" value="HATPase_dom"/>
</dbReference>
<organism evidence="2 3">
    <name type="scientific">Janthinobacterium violaceinigrum</name>
    <dbReference type="NCBI Taxonomy" id="2654252"/>
    <lineage>
        <taxon>Bacteria</taxon>
        <taxon>Pseudomonadati</taxon>
        <taxon>Pseudomonadota</taxon>
        <taxon>Betaproteobacteria</taxon>
        <taxon>Burkholderiales</taxon>
        <taxon>Oxalobacteraceae</taxon>
        <taxon>Janthinobacterium</taxon>
    </lineage>
</organism>
<dbReference type="Proteomes" id="UP000468717">
    <property type="component" value="Unassembled WGS sequence"/>
</dbReference>
<dbReference type="RefSeq" id="WP_152282306.1">
    <property type="nucleotide sequence ID" value="NZ_WFLI01000008.1"/>
</dbReference>